<evidence type="ECO:0008006" key="6">
    <source>
        <dbReference type="Google" id="ProtNLM"/>
    </source>
</evidence>
<dbReference type="PANTHER" id="PTHR16199:SF4">
    <property type="entry name" value="CONDENSIN-2 COMPLEX SUBUNIT G2"/>
    <property type="match status" value="1"/>
</dbReference>
<dbReference type="Pfam" id="PF12422">
    <property type="entry name" value="Condensin2nSMC"/>
    <property type="match status" value="1"/>
</dbReference>
<dbReference type="SUPFAM" id="SSF48371">
    <property type="entry name" value="ARM repeat"/>
    <property type="match status" value="1"/>
</dbReference>
<organism evidence="4 5">
    <name type="scientific">Batillaria attramentaria</name>
    <dbReference type="NCBI Taxonomy" id="370345"/>
    <lineage>
        <taxon>Eukaryota</taxon>
        <taxon>Metazoa</taxon>
        <taxon>Spiralia</taxon>
        <taxon>Lophotrochozoa</taxon>
        <taxon>Mollusca</taxon>
        <taxon>Gastropoda</taxon>
        <taxon>Caenogastropoda</taxon>
        <taxon>Sorbeoconcha</taxon>
        <taxon>Cerithioidea</taxon>
        <taxon>Batillariidae</taxon>
        <taxon>Batillaria</taxon>
    </lineage>
</organism>
<feature type="non-terminal residue" evidence="4">
    <location>
        <position position="1376"/>
    </location>
</feature>
<accession>A0ABD0K532</accession>
<dbReference type="InterPro" id="IPR029526">
    <property type="entry name" value="PGBD"/>
</dbReference>
<evidence type="ECO:0000259" key="2">
    <source>
        <dbReference type="Pfam" id="PF13842"/>
    </source>
</evidence>
<evidence type="ECO:0000259" key="3">
    <source>
        <dbReference type="Pfam" id="PF13843"/>
    </source>
</evidence>
<dbReference type="EMBL" id="JACVVK020000246">
    <property type="protein sequence ID" value="KAK7482349.1"/>
    <property type="molecule type" value="Genomic_DNA"/>
</dbReference>
<reference evidence="4 5" key="1">
    <citation type="journal article" date="2023" name="Sci. Data">
        <title>Genome assembly of the Korean intertidal mud-creeper Batillaria attramentaria.</title>
        <authorList>
            <person name="Patra A.K."/>
            <person name="Ho P.T."/>
            <person name="Jun S."/>
            <person name="Lee S.J."/>
            <person name="Kim Y."/>
            <person name="Won Y.J."/>
        </authorList>
    </citation>
    <scope>NUCLEOTIDE SEQUENCE [LARGE SCALE GENOMIC DNA]</scope>
    <source>
        <strain evidence="4">Wonlab-2016</strain>
    </source>
</reference>
<protein>
    <recommendedName>
        <fullName evidence="6">Condensin complex subunit 1</fullName>
    </recommendedName>
</protein>
<dbReference type="Proteomes" id="UP001519460">
    <property type="component" value="Unassembled WGS sequence"/>
</dbReference>
<dbReference type="Pfam" id="PF13842">
    <property type="entry name" value="zf-Tnp_2"/>
    <property type="match status" value="1"/>
</dbReference>
<name>A0ABD0K532_9CAEN</name>
<dbReference type="Pfam" id="PF13843">
    <property type="entry name" value="DDE_Tnp_1_7"/>
    <property type="match status" value="2"/>
</dbReference>
<evidence type="ECO:0000256" key="1">
    <source>
        <dbReference type="SAM" id="MobiDB-lite"/>
    </source>
</evidence>
<gene>
    <name evidence="4" type="ORF">BaRGS_00026368</name>
</gene>
<sequence length="1376" mass="154777">MAFFHLANNEERPQGDHPDKLYKVRPLFDPLADAFTAAYTPQQDLSIDESMVPWRGRLSFRMFIPSKPTRAREGLPASLHPNTVKLKKGESMFRRKDNLLCYRFKDKKKDIFLMSTAHNATDSVAVGTDRQGNPRRKPKLVDDYNHHMKGVDNFDQHLAYYSFHRKTVKWWKRVAMHMIHLAKVQCFLLYKMSVDKPKGQYEFTLDLVECLTIAVPRLEAPAPAPMRSERLSAKDVGHWCTKIPVTGNKSRPTRVCIACSIRGENMQGQAGYQRRKETRFQCVKCDVGLCQEPCFELYHTRVDFKAAVAEAKSQAQDLSDTVAECSRRQLEDIWESLRSICTRALLDTDEADAGDNDGKQKQHFTFLECVVTMATATIHQKNISIPQALIDTAAILHGVLPSLPEEADGVKCRLAQLFEAWWRLKLEGWEDVIPNTILYLLERSLRPKAAAVDVKAVWRLHSVLPLISFDVGSATELRNLLGQCCSSFQFLKTDEGRRFLGYVFTLNTSLVDCLHKAIKNQIPFAPKTWMPLYGDVYFRAWQKATGDTQKKIEVDCIQDLMNHAIHASRAGRQPLSASLFRVLNYLHHQKKQRGVDSMLLRLYDPILWRSLSVPNTVVRANSASLLLDAFPLQNPDSTAEEIDFLMQKQFDFLQRLLNDPCPNVRSVMGEGVCRLISEYLDMVPIEVVQAILKKLLTEIVLDAASPTVRLAVIKGITAMLDNPMCHPPLKPLLPQLSHCLHDNAETVRLAMMQLLLKVKGIRTIKYWDIAPIEHLLARLELDSQPVVRRIVELLFPSFFPLNQTPQEQVSRCVTLIESNLSAARVFFLHAPRHMTLTDTVKYMALLCRYVLESVRSAGQAVNTSTEAPKRSKTRQSKRKRKETPQPENSELKQSIMKKLSITIPEVIKVTQDPMVIHGCLSKLRKMPGGSEAGDYTEMLEAMCLWQRAPDVLQLISDWLEHSLTPTELSPAPETKKGKGGKKCVQIMAPDSEKRPGLALDYLAAMLKSAVCKRILMEHHRPQLVLLNRLLSRIMVIIEKQIESGNDGVQGSEDTPDFAERVLSLHLRLSVLLHDDEDKASDCVARMIDVLNWEREILLPAIMKSNMDNSSASHERKGKTVGRLAKKNGMPSACIMVTLKVCSNMMMLGLGDAEFMKLLTEFCEVVLHTADNLSTVDQVLGCLHQMLLFEELQADSVVSKCMSHVMVAIATCTQKQEGIDFKMLTEVRNKLSGIVTCILARQQHQEGTQVATEITGTMLAAVLAELQHASKHDALPRTLEDGQDPLPAVSTSILKCFSRTSASRRLFVGELESCVQSGAVTDPHTAHGAVHLLLVVSSSGQYSKDVDLTQCQSAMSGLVQKLNDQPVTDSDIDPDVW</sequence>
<feature type="region of interest" description="Disordered" evidence="1">
    <location>
        <begin position="860"/>
        <end position="893"/>
    </location>
</feature>
<dbReference type="InterPro" id="IPR011989">
    <property type="entry name" value="ARM-like"/>
</dbReference>
<comment type="caution">
    <text evidence="4">The sequence shown here is derived from an EMBL/GenBank/DDBJ whole genome shotgun (WGS) entry which is preliminary data.</text>
</comment>
<feature type="domain" description="PiggyBac transposable element-derived protein" evidence="3">
    <location>
        <begin position="4"/>
        <end position="70"/>
    </location>
</feature>
<evidence type="ECO:0000313" key="4">
    <source>
        <dbReference type="EMBL" id="KAK7482349.1"/>
    </source>
</evidence>
<dbReference type="InterPro" id="IPR016024">
    <property type="entry name" value="ARM-type_fold"/>
</dbReference>
<keyword evidence="5" id="KW-1185">Reference proteome</keyword>
<dbReference type="Gene3D" id="1.25.10.10">
    <property type="entry name" value="Leucine-rich Repeat Variant"/>
    <property type="match status" value="1"/>
</dbReference>
<dbReference type="PANTHER" id="PTHR16199">
    <property type="entry name" value="CONDENSIN-2 COMPLEX SUBUNIT G2"/>
    <property type="match status" value="1"/>
</dbReference>
<feature type="domain" description="PiggyBac transposable element-derived protein 4 C-terminal zinc-finger" evidence="2">
    <location>
        <begin position="247"/>
        <end position="299"/>
    </location>
</feature>
<feature type="domain" description="PiggyBac transposable element-derived protein" evidence="3">
    <location>
        <begin position="71"/>
        <end position="182"/>
    </location>
</feature>
<dbReference type="InterPro" id="IPR032718">
    <property type="entry name" value="PGBD4_Znf_C"/>
</dbReference>
<evidence type="ECO:0000313" key="5">
    <source>
        <dbReference type="Proteomes" id="UP001519460"/>
    </source>
</evidence>
<proteinExistence type="predicted"/>
<feature type="compositionally biased region" description="Basic residues" evidence="1">
    <location>
        <begin position="870"/>
        <end position="881"/>
    </location>
</feature>
<dbReference type="InterPro" id="IPR024741">
    <property type="entry name" value="Condensin2_G2"/>
</dbReference>